<reference evidence="1 2" key="1">
    <citation type="submission" date="2017-03" db="EMBL/GenBank/DDBJ databases">
        <title>Genome sequence of Paracoccus contaminans isolated from a water microcosm.</title>
        <authorList>
            <person name="Aurass P."/>
            <person name="Karste S."/>
            <person name="Trost E."/>
            <person name="Glaeser S.P."/>
            <person name="Kaempfer P."/>
            <person name="Flieger A."/>
        </authorList>
    </citation>
    <scope>NUCLEOTIDE SEQUENCE [LARGE SCALE GENOMIC DNA]</scope>
    <source>
        <strain evidence="2">RKI 16-01929T\LMG 29738T\CCM 8701T\CIP 111112T</strain>
    </source>
</reference>
<dbReference type="InterPro" id="IPR011990">
    <property type="entry name" value="TPR-like_helical_dom_sf"/>
</dbReference>
<evidence type="ECO:0000313" key="1">
    <source>
        <dbReference type="EMBL" id="ARJ70460.1"/>
    </source>
</evidence>
<dbReference type="STRING" id="1945662.B0A89_13245"/>
<dbReference type="Proteomes" id="UP000193017">
    <property type="component" value="Chromosome"/>
</dbReference>
<dbReference type="Gene3D" id="1.25.40.10">
    <property type="entry name" value="Tetratricopeptide repeat domain"/>
    <property type="match status" value="1"/>
</dbReference>
<dbReference type="SUPFAM" id="SSF48452">
    <property type="entry name" value="TPR-like"/>
    <property type="match status" value="1"/>
</dbReference>
<dbReference type="AlphaFoldDB" id="A0A1W6D029"/>
<dbReference type="KEGG" id="pcon:B0A89_13245"/>
<dbReference type="RefSeq" id="WP_085378517.1">
    <property type="nucleotide sequence ID" value="NZ_CP020612.1"/>
</dbReference>
<dbReference type="InterPro" id="IPR019734">
    <property type="entry name" value="TPR_rpt"/>
</dbReference>
<name>A0A1W6D029_9RHOB</name>
<gene>
    <name evidence="1" type="ORF">B0A89_13245</name>
</gene>
<evidence type="ECO:0000313" key="2">
    <source>
        <dbReference type="Proteomes" id="UP000193017"/>
    </source>
</evidence>
<protein>
    <recommendedName>
        <fullName evidence="3">Tetratrico peptide repeat group 5 domain-containing protein</fullName>
    </recommendedName>
</protein>
<dbReference type="EMBL" id="CP020612">
    <property type="protein sequence ID" value="ARJ70460.1"/>
    <property type="molecule type" value="Genomic_DNA"/>
</dbReference>
<organism evidence="1 2">
    <name type="scientific">Paracoccus contaminans</name>
    <dbReference type="NCBI Taxonomy" id="1945662"/>
    <lineage>
        <taxon>Bacteria</taxon>
        <taxon>Pseudomonadati</taxon>
        <taxon>Pseudomonadota</taxon>
        <taxon>Alphaproteobacteria</taxon>
        <taxon>Rhodobacterales</taxon>
        <taxon>Paracoccaceae</taxon>
        <taxon>Paracoccus</taxon>
    </lineage>
</organism>
<sequence>MPAVSAGLPAPIPAAAAEGVPRPDTDDPVEIAAHGRTLATLGLIHLRHAGAPRAMVLGLAAMAMGDLRPRTVLMVAEALLQAGDPAQAMTALERFDDDGAGLSQPPTPAENAARLYLAARVLLRQGRLEEARRALEQAIEDGRAAAGPTTGAGA</sequence>
<dbReference type="Pfam" id="PF13181">
    <property type="entry name" value="TPR_8"/>
    <property type="match status" value="1"/>
</dbReference>
<evidence type="ECO:0008006" key="3">
    <source>
        <dbReference type="Google" id="ProtNLM"/>
    </source>
</evidence>
<keyword evidence="2" id="KW-1185">Reference proteome</keyword>
<accession>A0A1W6D029</accession>
<proteinExistence type="predicted"/>
<dbReference type="OrthoDB" id="7776200at2"/>